<evidence type="ECO:0000259" key="3">
    <source>
        <dbReference type="PROSITE" id="PS50053"/>
    </source>
</evidence>
<dbReference type="InParanoid" id="A0A059BPU3"/>
<feature type="region of interest" description="Disordered" evidence="2">
    <location>
        <begin position="458"/>
        <end position="482"/>
    </location>
</feature>
<feature type="region of interest" description="Disordered" evidence="2">
    <location>
        <begin position="97"/>
        <end position="132"/>
    </location>
</feature>
<sequence>MAEQFSGEGSSSTSFSSGESSDSNIELNIKTLDSRIFKFQVDRNVPVSAFKEKIANAMDISVGQQRLIFRGKVLKDEHPLSEYHVENGDTLHLVERHPTQSQPSSASGGVEPSGGNVNQGNDANAGPPRSRIGQISHSVVLGTFNVGDQGEGVVPDVSRVIGAVLNSIGLGGLSAANGSGNIQSPMSFNVPGRGPHGNESEATGAGGRNQAGNQPSSGQSFSNQPIQSTPQVVQIPLAAATAAIPIPSLNAPLPDSLNTLSEFMSRMEQSFTQNGYQPNSPSPNLEELGPNARGLPSQEALSNVLRHAERLLGGQSVAAISHIAGRLEQEGGSSDTSVRGQIQAEASQTGMAMQHLGALFLELGRTMLTLRMGQSPGQAVVNAGPAVYISPSGPNPIMVQPFSLQTNSLFGGPVPPSNPVAFGPVGIGSPPRHINIHIHAGGSSLAPIVSALGSRASNSEGMLGQRGDTTGSGGSGPSHPASSVAAASFLARPSGLGGSHAPISNVAVSMTQPNSESAPASSLISEINSRLRNLAGNLQEGRNQMQSAAQAELNVENPAVGSAEATVQSDNVAVDRVGEPAVSSGASREESEHKESMDVTSRGEPSCPSGSSPTCSSEDAIIVKEGAASHNEEPDVCGESHVPKGLGLGSLERKRRGRQSKPPAKEDSGSSSASLDQNQLIRTSGQQILQSLLSQGLSADRAEANNQPLGASAVASAQVTESLSQGQQGPDGQVDMGGLMSQVLHSPALNGLLAGVSEQTGVGSPDALRNMMQQLTQSPVMMNAVNQIARQVDPQDLGSMFGGMGGQGGRIDLSRMVQQMMPMVSQALGGVSNGSSLFPEFESDFPRPSNENRPNRDYMTGDSVDQVNMEHVIRNIEDLHPPSDVFNSMVENANRVYGSGNDSEDIVVALRGDENLARDYIELLRHDVQQRLQGSSRQL</sequence>
<feature type="domain" description="Ubiquitin-like" evidence="3">
    <location>
        <begin position="25"/>
        <end position="100"/>
    </location>
</feature>
<gene>
    <name evidence="4" type="ORF">EUGRSUZ_F01713</name>
</gene>
<accession>A0A059BPU3</accession>
<name>A0A059BPU3_EUCGR</name>
<evidence type="ECO:0000313" key="4">
    <source>
        <dbReference type="EMBL" id="KCW68034.1"/>
    </source>
</evidence>
<feature type="compositionally biased region" description="Basic and acidic residues" evidence="2">
    <location>
        <begin position="587"/>
        <end position="597"/>
    </location>
</feature>
<feature type="region of interest" description="Disordered" evidence="2">
    <location>
        <begin position="1"/>
        <end position="23"/>
    </location>
</feature>
<dbReference type="FunCoup" id="A0A059BPU3">
    <property type="interactions" value="2268"/>
</dbReference>
<keyword evidence="1" id="KW-0175">Coiled coil</keyword>
<feature type="compositionally biased region" description="Low complexity" evidence="2">
    <location>
        <begin position="602"/>
        <end position="617"/>
    </location>
</feature>
<reference evidence="4" key="1">
    <citation type="submission" date="2013-07" db="EMBL/GenBank/DDBJ databases">
        <title>The genome of Eucalyptus grandis.</title>
        <authorList>
            <person name="Schmutz J."/>
            <person name="Hayes R."/>
            <person name="Myburg A."/>
            <person name="Tuskan G."/>
            <person name="Grattapaglia D."/>
            <person name="Rokhsar D.S."/>
        </authorList>
    </citation>
    <scope>NUCLEOTIDE SEQUENCE</scope>
    <source>
        <tissue evidence="4">Leaf extractions</tissue>
    </source>
</reference>
<dbReference type="Gramene" id="KCW68034">
    <property type="protein sequence ID" value="KCW68034"/>
    <property type="gene ID" value="EUGRSUZ_F01713"/>
</dbReference>
<dbReference type="SMART" id="SM00213">
    <property type="entry name" value="UBQ"/>
    <property type="match status" value="1"/>
</dbReference>
<dbReference type="AlphaFoldDB" id="A0A059BPU3"/>
<dbReference type="Gene3D" id="3.10.20.90">
    <property type="entry name" value="Phosphatidylinositol 3-kinase Catalytic Subunit, Chain A, domain 1"/>
    <property type="match status" value="1"/>
</dbReference>
<dbReference type="STRING" id="71139.A0A059BPU3"/>
<feature type="region of interest" description="Disordered" evidence="2">
    <location>
        <begin position="629"/>
        <end position="677"/>
    </location>
</feature>
<feature type="region of interest" description="Disordered" evidence="2">
    <location>
        <begin position="571"/>
        <end position="617"/>
    </location>
</feature>
<dbReference type="PANTHER" id="PTHR15204">
    <property type="entry name" value="LARGE PROLINE-RICH PROTEIN BAG6"/>
    <property type="match status" value="1"/>
</dbReference>
<feature type="coiled-coil region" evidence="1">
    <location>
        <begin position="524"/>
        <end position="551"/>
    </location>
</feature>
<proteinExistence type="predicted"/>
<dbReference type="PROSITE" id="PS50053">
    <property type="entry name" value="UBIQUITIN_2"/>
    <property type="match status" value="1"/>
</dbReference>
<feature type="region of interest" description="Disordered" evidence="2">
    <location>
        <begin position="184"/>
        <end position="227"/>
    </location>
</feature>
<dbReference type="EMBL" id="KK198758">
    <property type="protein sequence ID" value="KCW68034.1"/>
    <property type="molecule type" value="Genomic_DNA"/>
</dbReference>
<dbReference type="KEGG" id="egr:104448898"/>
<evidence type="ECO:0000256" key="2">
    <source>
        <dbReference type="SAM" id="MobiDB-lite"/>
    </source>
</evidence>
<dbReference type="OMA" id="MRNTINQ"/>
<feature type="region of interest" description="Disordered" evidence="2">
    <location>
        <begin position="712"/>
        <end position="738"/>
    </location>
</feature>
<dbReference type="OrthoDB" id="267397at2759"/>
<evidence type="ECO:0000256" key="1">
    <source>
        <dbReference type="SAM" id="Coils"/>
    </source>
</evidence>
<dbReference type="FunFam" id="3.10.20.90:FF:000154">
    <property type="entry name" value="Large proline-rich protein BAG6"/>
    <property type="match status" value="1"/>
</dbReference>
<feature type="compositionally biased region" description="Polar residues" evidence="2">
    <location>
        <begin position="210"/>
        <end position="227"/>
    </location>
</feature>
<dbReference type="PANTHER" id="PTHR15204:SF5">
    <property type="entry name" value="LARGE PROLINE-RICH PROTEIN BAG6 ISOFORM X1"/>
    <property type="match status" value="1"/>
</dbReference>
<dbReference type="GO" id="GO:0036503">
    <property type="term" value="P:ERAD pathway"/>
    <property type="evidence" value="ECO:0000318"/>
    <property type="project" value="GO_Central"/>
</dbReference>
<dbReference type="GO" id="GO:0071818">
    <property type="term" value="C:BAT3 complex"/>
    <property type="evidence" value="ECO:0000318"/>
    <property type="project" value="GO_Central"/>
</dbReference>
<dbReference type="InterPro" id="IPR029071">
    <property type="entry name" value="Ubiquitin-like_domsf"/>
</dbReference>
<protein>
    <recommendedName>
        <fullName evidence="3">Ubiquitin-like domain-containing protein</fullName>
    </recommendedName>
</protein>
<dbReference type="InterPro" id="IPR000626">
    <property type="entry name" value="Ubiquitin-like_dom"/>
</dbReference>
<dbReference type="SUPFAM" id="SSF54236">
    <property type="entry name" value="Ubiquitin-like"/>
    <property type="match status" value="1"/>
</dbReference>
<dbReference type="GO" id="GO:0051787">
    <property type="term" value="F:misfolded protein binding"/>
    <property type="evidence" value="ECO:0000318"/>
    <property type="project" value="GO_Central"/>
</dbReference>
<dbReference type="GO" id="GO:0031593">
    <property type="term" value="F:polyubiquitin modification-dependent protein binding"/>
    <property type="evidence" value="ECO:0000318"/>
    <property type="project" value="GO_Central"/>
</dbReference>
<organism evidence="4">
    <name type="scientific">Eucalyptus grandis</name>
    <name type="common">Flooded gum</name>
    <dbReference type="NCBI Taxonomy" id="71139"/>
    <lineage>
        <taxon>Eukaryota</taxon>
        <taxon>Viridiplantae</taxon>
        <taxon>Streptophyta</taxon>
        <taxon>Embryophyta</taxon>
        <taxon>Tracheophyta</taxon>
        <taxon>Spermatophyta</taxon>
        <taxon>Magnoliopsida</taxon>
        <taxon>eudicotyledons</taxon>
        <taxon>Gunneridae</taxon>
        <taxon>Pentapetalae</taxon>
        <taxon>rosids</taxon>
        <taxon>malvids</taxon>
        <taxon>Myrtales</taxon>
        <taxon>Myrtaceae</taxon>
        <taxon>Myrtoideae</taxon>
        <taxon>Eucalypteae</taxon>
        <taxon>Eucalyptus</taxon>
    </lineage>
</organism>
<dbReference type="Pfam" id="PF00240">
    <property type="entry name" value="ubiquitin"/>
    <property type="match status" value="1"/>
</dbReference>
<feature type="compositionally biased region" description="Polar residues" evidence="2">
    <location>
        <begin position="712"/>
        <end position="730"/>
    </location>
</feature>
<dbReference type="eggNOG" id="KOG4248">
    <property type="taxonomic scope" value="Eukaryota"/>
</dbReference>